<dbReference type="WBParaSite" id="L893_g19427.t1">
    <property type="protein sequence ID" value="L893_g19427.t1"/>
    <property type="gene ID" value="L893_g19427"/>
</dbReference>
<dbReference type="AlphaFoldDB" id="A0A1I7YTS4"/>
<evidence type="ECO:0000313" key="2">
    <source>
        <dbReference type="Proteomes" id="UP000095287"/>
    </source>
</evidence>
<reference evidence="3" key="1">
    <citation type="submission" date="2016-11" db="UniProtKB">
        <authorList>
            <consortium name="WormBaseParasite"/>
        </authorList>
    </citation>
    <scope>IDENTIFICATION</scope>
</reference>
<name>A0A1I7YTS4_9BILA</name>
<sequence length="124" mass="13696">MHPSILLAALAFALASGQPSSSTLGFHPSLSFGHLFFAPMKKDFESVVEEPGPPQMDAVTLDCASGAQVLVSNWEWEGCIFSQSNFDSLMRHHFSRPMCIHRFCTESSAPHFLAPPHPKPFSFF</sequence>
<organism evidence="2 3">
    <name type="scientific">Steinernema glaseri</name>
    <dbReference type="NCBI Taxonomy" id="37863"/>
    <lineage>
        <taxon>Eukaryota</taxon>
        <taxon>Metazoa</taxon>
        <taxon>Ecdysozoa</taxon>
        <taxon>Nematoda</taxon>
        <taxon>Chromadorea</taxon>
        <taxon>Rhabditida</taxon>
        <taxon>Tylenchina</taxon>
        <taxon>Panagrolaimomorpha</taxon>
        <taxon>Strongyloidoidea</taxon>
        <taxon>Steinernematidae</taxon>
        <taxon>Steinernema</taxon>
    </lineage>
</organism>
<accession>A0A1I7YTS4</accession>
<evidence type="ECO:0000256" key="1">
    <source>
        <dbReference type="SAM" id="SignalP"/>
    </source>
</evidence>
<evidence type="ECO:0000313" key="3">
    <source>
        <dbReference type="WBParaSite" id="L893_g19427.t1"/>
    </source>
</evidence>
<keyword evidence="1" id="KW-0732">Signal</keyword>
<proteinExistence type="predicted"/>
<keyword evidence="2" id="KW-1185">Reference proteome</keyword>
<feature type="signal peptide" evidence="1">
    <location>
        <begin position="1"/>
        <end position="17"/>
    </location>
</feature>
<feature type="chain" id="PRO_5009312600" evidence="1">
    <location>
        <begin position="18"/>
        <end position="124"/>
    </location>
</feature>
<dbReference type="Proteomes" id="UP000095287">
    <property type="component" value="Unplaced"/>
</dbReference>
<protein>
    <submittedName>
        <fullName evidence="3">ZP domain-containing protein</fullName>
    </submittedName>
</protein>